<dbReference type="Gene3D" id="3.30.10.20">
    <property type="match status" value="2"/>
</dbReference>
<dbReference type="InterPro" id="IPR005543">
    <property type="entry name" value="PASTA_dom"/>
</dbReference>
<feature type="compositionally biased region" description="Gly residues" evidence="1">
    <location>
        <begin position="239"/>
        <end position="287"/>
    </location>
</feature>
<evidence type="ECO:0000313" key="4">
    <source>
        <dbReference type="EMBL" id="GAA4946945.1"/>
    </source>
</evidence>
<comment type="caution">
    <text evidence="4">The sequence shown here is derived from an EMBL/GenBank/DDBJ whole genome shotgun (WGS) entry which is preliminary data.</text>
</comment>
<dbReference type="EMBL" id="BAABHS010000001">
    <property type="protein sequence ID" value="GAA4946945.1"/>
    <property type="molecule type" value="Genomic_DNA"/>
</dbReference>
<dbReference type="CDD" id="cd06577">
    <property type="entry name" value="PASTA_pknB"/>
    <property type="match status" value="2"/>
</dbReference>
<feature type="transmembrane region" description="Helical" evidence="2">
    <location>
        <begin position="191"/>
        <end position="212"/>
    </location>
</feature>
<dbReference type="RefSeq" id="WP_345673405.1">
    <property type="nucleotide sequence ID" value="NZ_BAABHS010000001.1"/>
</dbReference>
<feature type="domain" description="PASTA" evidence="3">
    <location>
        <begin position="291"/>
        <end position="361"/>
    </location>
</feature>
<evidence type="ECO:0000259" key="3">
    <source>
        <dbReference type="PROSITE" id="PS51178"/>
    </source>
</evidence>
<sequence>MRLFCRLCGTRTDGRERLGTYCPGEQCGADQRFAGDAETGVQAWCEPARQRGEPGEAVTVRLTVRNAGRRPDTYRVEPIEQVAGRLDFDAASLTYTLAPGESRVVVLRYTPPRDHIGFGIDIASRFGIPGADAAGRAVEMRGGRFGVALRIVSTGGTTRAAAGAAFAMDVPRRFQYDPNRGGPRGGVRPKLLAGVGAAAVVVALAVVAAVALGGSGDGGTTAAPGSSVEAVTVASVDPGAGGTGRGGDTGGSDNSGGSNGENGGTTSGRGGGIAGSGANAGDGGKPGPGTTPPTARRDFVVPNTSGMTTQEAKDTITKAGLAPSIQPVPNSRGPQGAVIDTYPAGGEIVGEGSTVVVRVHDGNTTVPNVAGMDQETARTTLRDAGLAARFTTVAVGDRTKYNVVVRTDPPAGTSAGVLTGVTVYLGTADIR</sequence>
<keyword evidence="2" id="KW-1133">Transmembrane helix</keyword>
<dbReference type="SMART" id="SM00740">
    <property type="entry name" value="PASTA"/>
    <property type="match status" value="2"/>
</dbReference>
<keyword evidence="5" id="KW-1185">Reference proteome</keyword>
<keyword evidence="2" id="KW-0472">Membrane</keyword>
<feature type="region of interest" description="Disordered" evidence="1">
    <location>
        <begin position="235"/>
        <end position="311"/>
    </location>
</feature>
<feature type="domain" description="PASTA" evidence="3">
    <location>
        <begin position="362"/>
        <end position="429"/>
    </location>
</feature>
<organism evidence="4 5">
    <name type="scientific">Yinghuangia aomiensis</name>
    <dbReference type="NCBI Taxonomy" id="676205"/>
    <lineage>
        <taxon>Bacteria</taxon>
        <taxon>Bacillati</taxon>
        <taxon>Actinomycetota</taxon>
        <taxon>Actinomycetes</taxon>
        <taxon>Kitasatosporales</taxon>
        <taxon>Streptomycetaceae</taxon>
        <taxon>Yinghuangia</taxon>
    </lineage>
</organism>
<accession>A0ABP9GPH1</accession>
<evidence type="ECO:0000313" key="5">
    <source>
        <dbReference type="Proteomes" id="UP001500466"/>
    </source>
</evidence>
<protein>
    <recommendedName>
        <fullName evidence="3">PASTA domain-containing protein</fullName>
    </recommendedName>
</protein>
<reference evidence="5" key="1">
    <citation type="journal article" date="2019" name="Int. J. Syst. Evol. Microbiol.">
        <title>The Global Catalogue of Microorganisms (GCM) 10K type strain sequencing project: providing services to taxonomists for standard genome sequencing and annotation.</title>
        <authorList>
            <consortium name="The Broad Institute Genomics Platform"/>
            <consortium name="The Broad Institute Genome Sequencing Center for Infectious Disease"/>
            <person name="Wu L."/>
            <person name="Ma J."/>
        </authorList>
    </citation>
    <scope>NUCLEOTIDE SEQUENCE [LARGE SCALE GENOMIC DNA]</scope>
    <source>
        <strain evidence="5">JCM 17986</strain>
    </source>
</reference>
<evidence type="ECO:0000256" key="1">
    <source>
        <dbReference type="SAM" id="MobiDB-lite"/>
    </source>
</evidence>
<evidence type="ECO:0000256" key="2">
    <source>
        <dbReference type="SAM" id="Phobius"/>
    </source>
</evidence>
<dbReference type="Proteomes" id="UP001500466">
    <property type="component" value="Unassembled WGS sequence"/>
</dbReference>
<dbReference type="Pfam" id="PF03793">
    <property type="entry name" value="PASTA"/>
    <property type="match status" value="2"/>
</dbReference>
<name>A0ABP9GPH1_9ACTN</name>
<keyword evidence="2" id="KW-0812">Transmembrane</keyword>
<gene>
    <name evidence="4" type="ORF">GCM10023205_03520</name>
</gene>
<dbReference type="PROSITE" id="PS51178">
    <property type="entry name" value="PASTA"/>
    <property type="match status" value="2"/>
</dbReference>
<proteinExistence type="predicted"/>